<name>A0A375YZN4_MYCSH</name>
<evidence type="ECO:0000256" key="5">
    <source>
        <dbReference type="ARBA" id="ARBA00069710"/>
    </source>
</evidence>
<evidence type="ECO:0000256" key="3">
    <source>
        <dbReference type="ARBA" id="ARBA00026121"/>
    </source>
</evidence>
<feature type="domain" description="AMP-binding enzyme C-terminal" evidence="10">
    <location>
        <begin position="421"/>
        <end position="496"/>
    </location>
</feature>
<dbReference type="Proteomes" id="UP000252015">
    <property type="component" value="Unassembled WGS sequence"/>
</dbReference>
<dbReference type="InterPro" id="IPR045851">
    <property type="entry name" value="AMP-bd_C_sf"/>
</dbReference>
<dbReference type="STRING" id="29313.BHQ16_02440"/>
<comment type="catalytic activity">
    <reaction evidence="4">
        <text>a long-chain fatty acid + ATP + CoA = a long-chain fatty acyl-CoA + AMP + diphosphate</text>
        <dbReference type="Rhea" id="RHEA:15421"/>
        <dbReference type="ChEBI" id="CHEBI:30616"/>
        <dbReference type="ChEBI" id="CHEBI:33019"/>
        <dbReference type="ChEBI" id="CHEBI:57287"/>
        <dbReference type="ChEBI" id="CHEBI:57560"/>
        <dbReference type="ChEBI" id="CHEBI:83139"/>
        <dbReference type="ChEBI" id="CHEBI:456215"/>
        <dbReference type="EC" id="6.2.1.3"/>
    </reaction>
</comment>
<evidence type="ECO:0000256" key="4">
    <source>
        <dbReference type="ARBA" id="ARBA00036813"/>
    </source>
</evidence>
<dbReference type="GO" id="GO:0004467">
    <property type="term" value="F:long-chain fatty acid-CoA ligase activity"/>
    <property type="evidence" value="ECO:0007669"/>
    <property type="project" value="UniProtKB-EC"/>
</dbReference>
<dbReference type="CDD" id="cd17631">
    <property type="entry name" value="FACL_FadD13-like"/>
    <property type="match status" value="1"/>
</dbReference>
<dbReference type="EC" id="6.2.1.3" evidence="3"/>
<dbReference type="AlphaFoldDB" id="A0A375YZN4"/>
<dbReference type="RefSeq" id="WP_113964901.1">
    <property type="nucleotide sequence ID" value="NZ_UEGW01000001.1"/>
</dbReference>
<dbReference type="Pfam" id="PF13193">
    <property type="entry name" value="AMP-binding_C"/>
    <property type="match status" value="1"/>
</dbReference>
<dbReference type="InterPro" id="IPR025110">
    <property type="entry name" value="AMP-bd_C"/>
</dbReference>
<dbReference type="Gene3D" id="3.40.50.12780">
    <property type="entry name" value="N-terminal domain of ligase-like"/>
    <property type="match status" value="1"/>
</dbReference>
<dbReference type="PROSITE" id="PS00455">
    <property type="entry name" value="AMP_BINDING"/>
    <property type="match status" value="1"/>
</dbReference>
<evidence type="ECO:0000259" key="10">
    <source>
        <dbReference type="Pfam" id="PF13193"/>
    </source>
</evidence>
<accession>A0A375YZN4</accession>
<dbReference type="NCBIfam" id="NF004837">
    <property type="entry name" value="PRK06187.1"/>
    <property type="match status" value="1"/>
</dbReference>
<evidence type="ECO:0000256" key="6">
    <source>
        <dbReference type="ARBA" id="ARBA00076959"/>
    </source>
</evidence>
<proteinExistence type="inferred from homology"/>
<keyword evidence="2 11" id="KW-0436">Ligase</keyword>
<evidence type="ECO:0000256" key="1">
    <source>
        <dbReference type="ARBA" id="ARBA00006432"/>
    </source>
</evidence>
<dbReference type="PANTHER" id="PTHR43767:SF1">
    <property type="entry name" value="NONRIBOSOMAL PEPTIDE SYNTHASE PES1 (EUROFUNG)-RELATED"/>
    <property type="match status" value="1"/>
</dbReference>
<feature type="domain" description="AMP-dependent synthetase/ligase" evidence="9">
    <location>
        <begin position="8"/>
        <end position="371"/>
    </location>
</feature>
<comment type="similarity">
    <text evidence="1">Belongs to the ATP-dependent AMP-binding enzyme family.</text>
</comment>
<evidence type="ECO:0000256" key="8">
    <source>
        <dbReference type="ARBA" id="ARBA00083882"/>
    </source>
</evidence>
<gene>
    <name evidence="11" type="ORF">MSP7336_02635</name>
</gene>
<evidence type="ECO:0000259" key="9">
    <source>
        <dbReference type="Pfam" id="PF00501"/>
    </source>
</evidence>
<dbReference type="Pfam" id="PF00501">
    <property type="entry name" value="AMP-binding"/>
    <property type="match status" value="1"/>
</dbReference>
<sequence>MYLTQSLHRALQQQPDSIATVYRGRVRTTADSVERIARFAGALRDIGVGRGERVGILAQNSDYYHEYLFAVPWVGGVLNPVNTRWSPAEIAFSLSDSDTRILLVDDALAHLVPALRAEFHGLRTVILAGDGQLPESALRYDDLVASTGPIEDTRTGGDALLGIFYTGGTTGQPRGVMLSHRNVLTSALGALASGYFATGAGRVLHVAPMFHLADIALWIMGNLTGSTHVFLPNFTVSTVLNTFVQQQITTAMLVPTMIEMLADDPGATRLDLGGVRHLIYGASPIAEPTLQRARKIFPNAAFTQAYGMTELSPIATLLSPTDHDVPMLLRAAGRAAPHTEVRIVDADDVEVPRGAVGEVIVRGENVMQGYWNNADATAEALRNGWMHTGDAGYMDGDGYVFIVDRIKDMIITGGENVYSAEVENALAKHPAVKACAVIGVPDPQWGERVHAVVVLEPTQRVTTEELREHCKKLIAGYKVPRSAEFVDALPLSATGKVLKVALRERCSQDGNQ</sequence>
<organism evidence="11 12">
    <name type="scientific">Mycobacterium shimoidei</name>
    <dbReference type="NCBI Taxonomy" id="29313"/>
    <lineage>
        <taxon>Bacteria</taxon>
        <taxon>Bacillati</taxon>
        <taxon>Actinomycetota</taxon>
        <taxon>Actinomycetes</taxon>
        <taxon>Mycobacteriales</taxon>
        <taxon>Mycobacteriaceae</taxon>
        <taxon>Mycobacterium</taxon>
    </lineage>
</organism>
<evidence type="ECO:0000313" key="12">
    <source>
        <dbReference type="Proteomes" id="UP000252015"/>
    </source>
</evidence>
<dbReference type="InterPro" id="IPR042099">
    <property type="entry name" value="ANL_N_sf"/>
</dbReference>
<dbReference type="InterPro" id="IPR020845">
    <property type="entry name" value="AMP-binding_CS"/>
</dbReference>
<dbReference type="EMBL" id="UEGW01000001">
    <property type="protein sequence ID" value="SRX94381.1"/>
    <property type="molecule type" value="Genomic_DNA"/>
</dbReference>
<reference evidence="11 12" key="1">
    <citation type="submission" date="2018-05" db="EMBL/GenBank/DDBJ databases">
        <authorList>
            <consortium name="IHU Genomes"/>
        </authorList>
    </citation>
    <scope>NUCLEOTIDE SEQUENCE [LARGE SCALE GENOMIC DNA]</scope>
    <source>
        <strain evidence="11 12">P7336</strain>
    </source>
</reference>
<dbReference type="InterPro" id="IPR000873">
    <property type="entry name" value="AMP-dep_synth/lig_dom"/>
</dbReference>
<evidence type="ECO:0000313" key="11">
    <source>
        <dbReference type="EMBL" id="SRX94381.1"/>
    </source>
</evidence>
<dbReference type="SUPFAM" id="SSF56801">
    <property type="entry name" value="Acetyl-CoA synthetase-like"/>
    <property type="match status" value="1"/>
</dbReference>
<evidence type="ECO:0000256" key="2">
    <source>
        <dbReference type="ARBA" id="ARBA00022598"/>
    </source>
</evidence>
<dbReference type="Gene3D" id="3.30.300.30">
    <property type="match status" value="1"/>
</dbReference>
<dbReference type="FunFam" id="3.30.300.30:FF:000008">
    <property type="entry name" value="2,3-dihydroxybenzoate-AMP ligase"/>
    <property type="match status" value="1"/>
</dbReference>
<dbReference type="InterPro" id="IPR050237">
    <property type="entry name" value="ATP-dep_AMP-bd_enzyme"/>
</dbReference>
<dbReference type="PANTHER" id="PTHR43767">
    <property type="entry name" value="LONG-CHAIN-FATTY-ACID--COA LIGASE"/>
    <property type="match status" value="1"/>
</dbReference>
<evidence type="ECO:0000256" key="7">
    <source>
        <dbReference type="ARBA" id="ARBA00080667"/>
    </source>
</evidence>
<protein>
    <recommendedName>
        <fullName evidence="5">Long-chain-fatty-acid--CoA ligase FadD13</fullName>
        <ecNumber evidence="3">6.2.1.3</ecNumber>
    </recommendedName>
    <alternativeName>
        <fullName evidence="6">Fatty acyl-CoA ligase</fullName>
    </alternativeName>
    <alternativeName>
        <fullName evidence="8">Fatty acyl-CoA synthetase</fullName>
    </alternativeName>
    <alternativeName>
        <fullName evidence="7">Very-long-chain fatty-acyl-CoA synthetase</fullName>
    </alternativeName>
</protein>
<keyword evidence="12" id="KW-1185">Reference proteome</keyword>